<organism evidence="2 3">
    <name type="scientific">Chiloscyllium punctatum</name>
    <name type="common">Brownbanded bambooshark</name>
    <name type="synonym">Hemiscyllium punctatum</name>
    <dbReference type="NCBI Taxonomy" id="137246"/>
    <lineage>
        <taxon>Eukaryota</taxon>
        <taxon>Metazoa</taxon>
        <taxon>Chordata</taxon>
        <taxon>Craniata</taxon>
        <taxon>Vertebrata</taxon>
        <taxon>Chondrichthyes</taxon>
        <taxon>Elasmobranchii</taxon>
        <taxon>Galeomorphii</taxon>
        <taxon>Galeoidea</taxon>
        <taxon>Orectolobiformes</taxon>
        <taxon>Hemiscylliidae</taxon>
        <taxon>Chiloscyllium</taxon>
    </lineage>
</organism>
<evidence type="ECO:0000256" key="1">
    <source>
        <dbReference type="SAM" id="MobiDB-lite"/>
    </source>
</evidence>
<dbReference type="Proteomes" id="UP000287033">
    <property type="component" value="Unassembled WGS sequence"/>
</dbReference>
<dbReference type="OrthoDB" id="9392174at2759"/>
<protein>
    <submittedName>
        <fullName evidence="2">Uncharacterized protein</fullName>
    </submittedName>
</protein>
<comment type="caution">
    <text evidence="2">The sequence shown here is derived from an EMBL/GenBank/DDBJ whole genome shotgun (WGS) entry which is preliminary data.</text>
</comment>
<feature type="region of interest" description="Disordered" evidence="1">
    <location>
        <begin position="81"/>
        <end position="146"/>
    </location>
</feature>
<feature type="compositionally biased region" description="Basic and acidic residues" evidence="1">
    <location>
        <begin position="136"/>
        <end position="146"/>
    </location>
</feature>
<sequence>MAREEGGKAKPWGKKGFLSAVYVNRFGRHLSGTAIRFGHNAAKEQKLQERGVVCSPAGSTCPLNDPASLDVGLKSRRYKKKATFTPPKHTKQAESPLEQTHAGALTQNNENHDVFKFPLPANSNAAKSKDKKKKGLRESTERARAW</sequence>
<keyword evidence="3" id="KW-1185">Reference proteome</keyword>
<proteinExistence type="predicted"/>
<reference evidence="2 3" key="1">
    <citation type="journal article" date="2018" name="Nat. Ecol. Evol.">
        <title>Shark genomes provide insights into elasmobranch evolution and the origin of vertebrates.</title>
        <authorList>
            <person name="Hara Y"/>
            <person name="Yamaguchi K"/>
            <person name="Onimaru K"/>
            <person name="Kadota M"/>
            <person name="Koyanagi M"/>
            <person name="Keeley SD"/>
            <person name="Tatsumi K"/>
            <person name="Tanaka K"/>
            <person name="Motone F"/>
            <person name="Kageyama Y"/>
            <person name="Nozu R"/>
            <person name="Adachi N"/>
            <person name="Nishimura O"/>
            <person name="Nakagawa R"/>
            <person name="Tanegashima C"/>
            <person name="Kiyatake I"/>
            <person name="Matsumoto R"/>
            <person name="Murakumo K"/>
            <person name="Nishida K"/>
            <person name="Terakita A"/>
            <person name="Kuratani S"/>
            <person name="Sato K"/>
            <person name="Hyodo S Kuraku.S."/>
        </authorList>
    </citation>
    <scope>NUCLEOTIDE SEQUENCE [LARGE SCALE GENOMIC DNA]</scope>
</reference>
<dbReference type="AlphaFoldDB" id="A0A401SGP8"/>
<gene>
    <name evidence="2" type="ORF">chiPu_0007996</name>
</gene>
<name>A0A401SGP8_CHIPU</name>
<dbReference type="EMBL" id="BEZZ01000255">
    <property type="protein sequence ID" value="GCC29554.1"/>
    <property type="molecule type" value="Genomic_DNA"/>
</dbReference>
<evidence type="ECO:0000313" key="3">
    <source>
        <dbReference type="Proteomes" id="UP000287033"/>
    </source>
</evidence>
<evidence type="ECO:0000313" key="2">
    <source>
        <dbReference type="EMBL" id="GCC29554.1"/>
    </source>
</evidence>
<accession>A0A401SGP8</accession>